<dbReference type="Gene3D" id="3.30.300.30">
    <property type="match status" value="1"/>
</dbReference>
<comment type="similarity">
    <text evidence="1">Belongs to the ATP-dependent AMP-binding enzyme family.</text>
</comment>
<keyword evidence="3" id="KW-0436">Ligase</keyword>
<protein>
    <recommendedName>
        <fullName evidence="2">4-coumarate--CoA ligase</fullName>
        <ecNumber evidence="2">6.2.1.12</ecNumber>
    </recommendedName>
</protein>
<feature type="chain" id="PRO_5032624265" description="4-coumarate--CoA ligase" evidence="5">
    <location>
        <begin position="33"/>
        <end position="476"/>
    </location>
</feature>
<gene>
    <name evidence="8" type="ORF">HPP92_001813</name>
</gene>
<dbReference type="InterPro" id="IPR042099">
    <property type="entry name" value="ANL_N_sf"/>
</dbReference>
<evidence type="ECO:0000256" key="5">
    <source>
        <dbReference type="SAM" id="SignalP"/>
    </source>
</evidence>
<feature type="domain" description="AMP-dependent synthetase/ligase" evidence="6">
    <location>
        <begin position="1"/>
        <end position="326"/>
    </location>
</feature>
<dbReference type="Pfam" id="PF13193">
    <property type="entry name" value="AMP-binding_C"/>
    <property type="match status" value="1"/>
</dbReference>
<evidence type="ECO:0000256" key="1">
    <source>
        <dbReference type="ARBA" id="ARBA00006432"/>
    </source>
</evidence>
<evidence type="ECO:0000313" key="8">
    <source>
        <dbReference type="EMBL" id="KAG0501741.1"/>
    </source>
</evidence>
<evidence type="ECO:0000259" key="7">
    <source>
        <dbReference type="Pfam" id="PF13193"/>
    </source>
</evidence>
<name>A0A835S0K7_VANPL</name>
<feature type="domain" description="AMP-binding enzyme C-terminal" evidence="7">
    <location>
        <begin position="376"/>
        <end position="455"/>
    </location>
</feature>
<dbReference type="Gene3D" id="3.40.50.12780">
    <property type="entry name" value="N-terminal domain of ligase-like"/>
    <property type="match status" value="1"/>
</dbReference>
<dbReference type="InterPro" id="IPR000873">
    <property type="entry name" value="AMP-dep_synth/lig_dom"/>
</dbReference>
<reference evidence="8 9" key="1">
    <citation type="journal article" date="2020" name="Nat. Food">
        <title>A phased Vanilla planifolia genome enables genetic improvement of flavour and production.</title>
        <authorList>
            <person name="Hasing T."/>
            <person name="Tang H."/>
            <person name="Brym M."/>
            <person name="Khazi F."/>
            <person name="Huang T."/>
            <person name="Chambers A.H."/>
        </authorList>
    </citation>
    <scope>NUCLEOTIDE SEQUENCE [LARGE SCALE GENOMIC DNA]</scope>
    <source>
        <tissue evidence="8">Leaf</tissue>
    </source>
</reference>
<dbReference type="PROSITE" id="PS00455">
    <property type="entry name" value="AMP_BINDING"/>
    <property type="match status" value="1"/>
</dbReference>
<dbReference type="NCBIfam" id="NF006020">
    <property type="entry name" value="PRK08162.1"/>
    <property type="match status" value="1"/>
</dbReference>
<dbReference type="GO" id="GO:0106290">
    <property type="term" value="F:trans-cinnamate-CoA ligase activity"/>
    <property type="evidence" value="ECO:0007669"/>
    <property type="project" value="UniProtKB-ARBA"/>
</dbReference>
<dbReference type="SUPFAM" id="SSF56801">
    <property type="entry name" value="Acetyl-CoA synthetase-like"/>
    <property type="match status" value="1"/>
</dbReference>
<comment type="catalytic activity">
    <reaction evidence="4">
        <text>(E)-4-coumarate + ATP + CoA = (E)-4-coumaroyl-CoA + AMP + diphosphate</text>
        <dbReference type="Rhea" id="RHEA:19641"/>
        <dbReference type="ChEBI" id="CHEBI:12876"/>
        <dbReference type="ChEBI" id="CHEBI:30616"/>
        <dbReference type="ChEBI" id="CHEBI:33019"/>
        <dbReference type="ChEBI" id="CHEBI:57287"/>
        <dbReference type="ChEBI" id="CHEBI:85008"/>
        <dbReference type="ChEBI" id="CHEBI:456215"/>
        <dbReference type="EC" id="6.2.1.12"/>
    </reaction>
    <physiologicalReaction direction="left-to-right" evidence="4">
        <dbReference type="Rhea" id="RHEA:19642"/>
    </physiologicalReaction>
</comment>
<dbReference type="GO" id="GO:0016207">
    <property type="term" value="F:4-coumarate-CoA ligase activity"/>
    <property type="evidence" value="ECO:0007669"/>
    <property type="project" value="UniProtKB-EC"/>
</dbReference>
<evidence type="ECO:0000256" key="2">
    <source>
        <dbReference type="ARBA" id="ARBA00012959"/>
    </source>
</evidence>
<evidence type="ECO:0000259" key="6">
    <source>
        <dbReference type="Pfam" id="PF00501"/>
    </source>
</evidence>
<dbReference type="EC" id="6.2.1.12" evidence="2"/>
<keyword evidence="5" id="KW-0732">Signal</keyword>
<evidence type="ECO:0000313" key="9">
    <source>
        <dbReference type="Proteomes" id="UP000639772"/>
    </source>
</evidence>
<dbReference type="Pfam" id="PF00501">
    <property type="entry name" value="AMP-binding"/>
    <property type="match status" value="1"/>
</dbReference>
<dbReference type="PANTHER" id="PTHR43859:SF7">
    <property type="entry name" value="ACETATE_BUTYRATE--COA LIGASE AAE7, PEROXISOMAL"/>
    <property type="match status" value="1"/>
</dbReference>
<accession>A0A835S0K7</accession>
<evidence type="ECO:0000256" key="3">
    <source>
        <dbReference type="ARBA" id="ARBA00022598"/>
    </source>
</evidence>
<dbReference type="PANTHER" id="PTHR43859">
    <property type="entry name" value="ACYL-ACTIVATING ENZYME"/>
    <property type="match status" value="1"/>
</dbReference>
<proteinExistence type="inferred from homology"/>
<evidence type="ECO:0000256" key="4">
    <source>
        <dbReference type="ARBA" id="ARBA00034252"/>
    </source>
</evidence>
<dbReference type="GO" id="GO:0009698">
    <property type="term" value="P:phenylpropanoid metabolic process"/>
    <property type="evidence" value="ECO:0007669"/>
    <property type="project" value="UniProtKB-ARBA"/>
</dbReference>
<feature type="signal peptide" evidence="5">
    <location>
        <begin position="1"/>
        <end position="32"/>
    </location>
</feature>
<sequence>MAGAVINCINIRLNAWTVAFLLQHSAAKVVMADQEYFSLVEEALEIIAHKQKGSFQCPILVVISDETCNPMSLHDALRKGAVEYDKFLETGDPEFSWKPPRDEWQSIALGYTSGTTSNPKGVVLHHRGAYLMALSGALVWGLNEGIVYLWTLPMFHCNGWCYTWSLAALCGTNICLRQVTAKDVYSAIANLGVTHFCAAPVVLNSLVNAPPSEKILPLPRTVEVMTAGAAPPPPLLAAMSAHGFHVTHTYGLSETYGPSTVCAWKPEWDSLPVDTRARLHARQGVPYVVLEGLDVVDPKTMKPVPADSKTMGEIVMRGNCVMKGYLRNPEANEEAFAGGWFHSGDLGVKHPDGYVEIKDRSKDIIISGGENISSLEVERMLYQHPSVLEAAVVARPDEQWGESPCAFITLKRDAEGMDEKALLVDIATFCRSEMPAYWVPKSLVFGPLPKTATGKVQKNILREKAKQLGPVRKSRM</sequence>
<dbReference type="AlphaFoldDB" id="A0A835S0K7"/>
<dbReference type="InterPro" id="IPR025110">
    <property type="entry name" value="AMP-bd_C"/>
</dbReference>
<comment type="caution">
    <text evidence="8">The sequence shown here is derived from an EMBL/GenBank/DDBJ whole genome shotgun (WGS) entry which is preliminary data.</text>
</comment>
<dbReference type="InterPro" id="IPR020845">
    <property type="entry name" value="AMP-binding_CS"/>
</dbReference>
<dbReference type="EMBL" id="JADCNM010000001">
    <property type="protein sequence ID" value="KAG0501741.1"/>
    <property type="molecule type" value="Genomic_DNA"/>
</dbReference>
<dbReference type="OrthoDB" id="10253115at2759"/>
<organism evidence="8 9">
    <name type="scientific">Vanilla planifolia</name>
    <name type="common">Vanilla</name>
    <dbReference type="NCBI Taxonomy" id="51239"/>
    <lineage>
        <taxon>Eukaryota</taxon>
        <taxon>Viridiplantae</taxon>
        <taxon>Streptophyta</taxon>
        <taxon>Embryophyta</taxon>
        <taxon>Tracheophyta</taxon>
        <taxon>Spermatophyta</taxon>
        <taxon>Magnoliopsida</taxon>
        <taxon>Liliopsida</taxon>
        <taxon>Asparagales</taxon>
        <taxon>Orchidaceae</taxon>
        <taxon>Vanilloideae</taxon>
        <taxon>Vanilleae</taxon>
        <taxon>Vanilla</taxon>
    </lineage>
</organism>
<dbReference type="Proteomes" id="UP000639772">
    <property type="component" value="Chromosome 1"/>
</dbReference>
<dbReference type="CDD" id="cd12118">
    <property type="entry name" value="ttLC_FACS_AEE21_like"/>
    <property type="match status" value="1"/>
</dbReference>
<dbReference type="FunFam" id="3.30.300.30:FF:000008">
    <property type="entry name" value="2,3-dihydroxybenzoate-AMP ligase"/>
    <property type="match status" value="1"/>
</dbReference>
<dbReference type="InterPro" id="IPR045851">
    <property type="entry name" value="AMP-bd_C_sf"/>
</dbReference>